<evidence type="ECO:0000313" key="2">
    <source>
        <dbReference type="Proteomes" id="UP000280271"/>
    </source>
</evidence>
<evidence type="ECO:0000313" key="1">
    <source>
        <dbReference type="EMBL" id="RLL22596.1"/>
    </source>
</evidence>
<protein>
    <recommendedName>
        <fullName evidence="3">HEPN AbiU2-like domain-containing protein</fullName>
    </recommendedName>
</protein>
<reference evidence="1 2" key="1">
    <citation type="submission" date="2018-09" db="EMBL/GenBank/DDBJ databases">
        <title>The draft genome of Acinetobacter sp. strains.</title>
        <authorList>
            <person name="Qin J."/>
            <person name="Feng Y."/>
            <person name="Zong Z."/>
        </authorList>
    </citation>
    <scope>NUCLEOTIDE SEQUENCE [LARGE SCALE GENOMIC DNA]</scope>
    <source>
        <strain evidence="1 2">WCHAc060005</strain>
    </source>
</reference>
<name>A0ABX9TX06_9GAMM</name>
<evidence type="ECO:0008006" key="3">
    <source>
        <dbReference type="Google" id="ProtNLM"/>
    </source>
</evidence>
<accession>A0ABX9TX06</accession>
<gene>
    <name evidence="1" type="ORF">D9K81_07605</name>
</gene>
<dbReference type="Proteomes" id="UP000280271">
    <property type="component" value="Unassembled WGS sequence"/>
</dbReference>
<comment type="caution">
    <text evidence="1">The sequence shown here is derived from an EMBL/GenBank/DDBJ whole genome shotgun (WGS) entry which is preliminary data.</text>
</comment>
<dbReference type="RefSeq" id="WP_120375699.1">
    <property type="nucleotide sequence ID" value="NZ_RCHC01000006.1"/>
</dbReference>
<organism evidence="1 2">
    <name type="scientific">Acinetobacter chengduensis</name>
    <dbReference type="NCBI Taxonomy" id="2420890"/>
    <lineage>
        <taxon>Bacteria</taxon>
        <taxon>Pseudomonadati</taxon>
        <taxon>Pseudomonadota</taxon>
        <taxon>Gammaproteobacteria</taxon>
        <taxon>Moraxellales</taxon>
        <taxon>Moraxellaceae</taxon>
        <taxon>Acinetobacter</taxon>
    </lineage>
</organism>
<proteinExistence type="predicted"/>
<sequence>MDELNKIYQKNMTLCLERIRAVKDFLKVFHTSSNIFYLESAILQLRKAMELIAYASIAPNRLQYENFRRKSQCNNDYRKDFNAAKIIKNLESVNRDFYPIPLLDPIIKCDGTFHFERKEGDFLTLKNYINLYDKLGKYLHADNPWGNEKNLNDFVKTLPRKIEEIESLLALYFTTIRAGDFLGVWVVKTSLDNISVEIIAGYAETDFLINDV</sequence>
<keyword evidence="2" id="KW-1185">Reference proteome</keyword>
<dbReference type="EMBL" id="RCHC01000006">
    <property type="protein sequence ID" value="RLL22596.1"/>
    <property type="molecule type" value="Genomic_DNA"/>
</dbReference>